<dbReference type="AlphaFoldDB" id="A0A0A9C3J3"/>
<dbReference type="EMBL" id="GBRH01227789">
    <property type="protein sequence ID" value="JAD70106.1"/>
    <property type="molecule type" value="Transcribed_RNA"/>
</dbReference>
<reference evidence="1" key="2">
    <citation type="journal article" date="2015" name="Data Brief">
        <title>Shoot transcriptome of the giant reed, Arundo donax.</title>
        <authorList>
            <person name="Barrero R.A."/>
            <person name="Guerrero F.D."/>
            <person name="Moolhuijzen P."/>
            <person name="Goolsby J.A."/>
            <person name="Tidwell J."/>
            <person name="Bellgard S.E."/>
            <person name="Bellgard M.I."/>
        </authorList>
    </citation>
    <scope>NUCLEOTIDE SEQUENCE</scope>
    <source>
        <tissue evidence="1">Shoot tissue taken approximately 20 cm above the soil surface</tissue>
    </source>
</reference>
<sequence>MRSFIGMKLLELKCSYVELTVVYIPKIVNGAVLVIYMAVV</sequence>
<reference evidence="1" key="1">
    <citation type="submission" date="2014-09" db="EMBL/GenBank/DDBJ databases">
        <authorList>
            <person name="Magalhaes I.L.F."/>
            <person name="Oliveira U."/>
            <person name="Santos F.R."/>
            <person name="Vidigal T.H.D.A."/>
            <person name="Brescovit A.D."/>
            <person name="Santos A.J."/>
        </authorList>
    </citation>
    <scope>NUCLEOTIDE SEQUENCE</scope>
    <source>
        <tissue evidence="1">Shoot tissue taken approximately 20 cm above the soil surface</tissue>
    </source>
</reference>
<organism evidence="1">
    <name type="scientific">Arundo donax</name>
    <name type="common">Giant reed</name>
    <name type="synonym">Donax arundinaceus</name>
    <dbReference type="NCBI Taxonomy" id="35708"/>
    <lineage>
        <taxon>Eukaryota</taxon>
        <taxon>Viridiplantae</taxon>
        <taxon>Streptophyta</taxon>
        <taxon>Embryophyta</taxon>
        <taxon>Tracheophyta</taxon>
        <taxon>Spermatophyta</taxon>
        <taxon>Magnoliopsida</taxon>
        <taxon>Liliopsida</taxon>
        <taxon>Poales</taxon>
        <taxon>Poaceae</taxon>
        <taxon>PACMAD clade</taxon>
        <taxon>Arundinoideae</taxon>
        <taxon>Arundineae</taxon>
        <taxon>Arundo</taxon>
    </lineage>
</organism>
<name>A0A0A9C3J3_ARUDO</name>
<protein>
    <submittedName>
        <fullName evidence="1">Uncharacterized protein</fullName>
    </submittedName>
</protein>
<evidence type="ECO:0000313" key="1">
    <source>
        <dbReference type="EMBL" id="JAD70106.1"/>
    </source>
</evidence>
<proteinExistence type="predicted"/>
<accession>A0A0A9C3J3</accession>